<evidence type="ECO:0000256" key="5">
    <source>
        <dbReference type="ARBA" id="ARBA00022967"/>
    </source>
</evidence>
<dbReference type="InterPro" id="IPR017911">
    <property type="entry name" value="MacB-like_ATP-bd"/>
</dbReference>
<dbReference type="EMBL" id="OZ034688">
    <property type="protein sequence ID" value="CAL1329279.1"/>
    <property type="molecule type" value="Genomic_DNA"/>
</dbReference>
<keyword evidence="2 7" id="KW-1003">Cell membrane</keyword>
<evidence type="ECO:0000259" key="8">
    <source>
        <dbReference type="PROSITE" id="PS50893"/>
    </source>
</evidence>
<keyword evidence="9" id="KW-0449">Lipoprotein</keyword>
<evidence type="ECO:0000256" key="6">
    <source>
        <dbReference type="ARBA" id="ARBA00023136"/>
    </source>
</evidence>
<dbReference type="SUPFAM" id="SSF52540">
    <property type="entry name" value="P-loop containing nucleoside triphosphate hydrolases"/>
    <property type="match status" value="1"/>
</dbReference>
<dbReference type="InterPro" id="IPR003593">
    <property type="entry name" value="AAA+_ATPase"/>
</dbReference>
<dbReference type="GO" id="GO:0005524">
    <property type="term" value="F:ATP binding"/>
    <property type="evidence" value="ECO:0007669"/>
    <property type="project" value="UniProtKB-KW"/>
</dbReference>
<dbReference type="InterPro" id="IPR027417">
    <property type="entry name" value="P-loop_NTPase"/>
</dbReference>
<reference evidence="9" key="1">
    <citation type="submission" date="2024-04" db="EMBL/GenBank/DDBJ databases">
        <authorList>
            <person name="Manzano-Marin A."/>
            <person name="Manzano-Marin A."/>
            <person name="Alejandro Manzano Marin A."/>
        </authorList>
    </citation>
    <scope>NUCLEOTIDE SEQUENCE [LARGE SCALE GENOMIC DNA]</scope>
    <source>
        <strain evidence="9">TABTEA</strain>
    </source>
</reference>
<keyword evidence="10" id="KW-1185">Reference proteome</keyword>
<comment type="subunit">
    <text evidence="7">The complex is composed of two ATP-binding proteins (LolD) and two transmembrane proteins (LolC and LolE).</text>
</comment>
<dbReference type="Proteomes" id="UP001497533">
    <property type="component" value="Chromosome"/>
</dbReference>
<name>A0ABP1CE03_9GAMM</name>
<evidence type="ECO:0000313" key="10">
    <source>
        <dbReference type="Proteomes" id="UP001497533"/>
    </source>
</evidence>
<gene>
    <name evidence="7 9" type="primary">lolD</name>
    <name evidence="9" type="ORF">PRHACTZTBTEA_357</name>
</gene>
<keyword evidence="4 7" id="KW-0067">ATP-binding</keyword>
<dbReference type="NCBIfam" id="TIGR02211">
    <property type="entry name" value="LolD_lipo_ex"/>
    <property type="match status" value="1"/>
</dbReference>
<keyword evidence="6 7" id="KW-0472">Membrane</keyword>
<comment type="function">
    <text evidence="7">Part of the ABC transporter complex LolCDE involved in the translocation of mature outer membrane-directed lipoproteins, from the inner membrane to the periplasmic chaperone, LolA. Responsible for the formation of the LolA-lipoprotein complex in an ATP-dependent manner.</text>
</comment>
<dbReference type="SMART" id="SM00382">
    <property type="entry name" value="AAA"/>
    <property type="match status" value="1"/>
</dbReference>
<accession>A0ABP1CE03</accession>
<dbReference type="CDD" id="cd03255">
    <property type="entry name" value="ABC_MJ0796_LolCDE_FtsE"/>
    <property type="match status" value="1"/>
</dbReference>
<dbReference type="PANTHER" id="PTHR42798:SF7">
    <property type="entry name" value="ALPHA-D-RIBOSE 1-METHYLPHOSPHONATE 5-TRIPHOSPHATE SYNTHASE SUBUNIT PHNL"/>
    <property type="match status" value="1"/>
</dbReference>
<keyword evidence="3 7" id="KW-0547">Nucleotide-binding</keyword>
<protein>
    <recommendedName>
        <fullName evidence="7">Lipoprotein-releasing system ATP-binding protein LolD</fullName>
        <ecNumber evidence="7">7.6.2.-</ecNumber>
    </recommendedName>
</protein>
<keyword evidence="5 7" id="KW-1278">Translocase</keyword>
<dbReference type="Pfam" id="PF00005">
    <property type="entry name" value="ABC_tran"/>
    <property type="match status" value="1"/>
</dbReference>
<dbReference type="PROSITE" id="PS00211">
    <property type="entry name" value="ABC_TRANSPORTER_1"/>
    <property type="match status" value="1"/>
</dbReference>
<evidence type="ECO:0000256" key="3">
    <source>
        <dbReference type="ARBA" id="ARBA00022741"/>
    </source>
</evidence>
<organism evidence="9 10">
    <name type="scientific">Candidatus Providencia siddallii</name>
    <dbReference type="NCBI Taxonomy" id="1715285"/>
    <lineage>
        <taxon>Bacteria</taxon>
        <taxon>Pseudomonadati</taxon>
        <taxon>Pseudomonadota</taxon>
        <taxon>Gammaproteobacteria</taxon>
        <taxon>Enterobacterales</taxon>
        <taxon>Morganellaceae</taxon>
        <taxon>Providencia</taxon>
    </lineage>
</organism>
<dbReference type="PANTHER" id="PTHR42798">
    <property type="entry name" value="LIPOPROTEIN-RELEASING SYSTEM ATP-BINDING PROTEIN LOLD"/>
    <property type="match status" value="1"/>
</dbReference>
<dbReference type="RefSeq" id="WP_341764749.1">
    <property type="nucleotide sequence ID" value="NZ_OZ034688.1"/>
</dbReference>
<dbReference type="InterPro" id="IPR011924">
    <property type="entry name" value="LolD_lipo_ATP-bd"/>
</dbReference>
<dbReference type="InterPro" id="IPR003439">
    <property type="entry name" value="ABC_transporter-like_ATP-bd"/>
</dbReference>
<keyword evidence="1 7" id="KW-0813">Transport</keyword>
<dbReference type="EC" id="7.6.2.-" evidence="7"/>
<dbReference type="InterPro" id="IPR017871">
    <property type="entry name" value="ABC_transporter-like_CS"/>
</dbReference>
<evidence type="ECO:0000256" key="7">
    <source>
        <dbReference type="RuleBase" id="RU367068"/>
    </source>
</evidence>
<proteinExistence type="inferred from homology"/>
<dbReference type="PROSITE" id="PS50893">
    <property type="entry name" value="ABC_TRANSPORTER_2"/>
    <property type="match status" value="1"/>
</dbReference>
<comment type="similarity">
    <text evidence="7">Belongs to the ABC transporter superfamily. Lipoprotein translocase (TC 3.A.1.125) family.</text>
</comment>
<feature type="domain" description="ABC transporter" evidence="8">
    <location>
        <begin position="6"/>
        <end position="226"/>
    </location>
</feature>
<comment type="subcellular location">
    <subcellularLocation>
        <location evidence="7">Cell inner membrane</location>
        <topology evidence="7">Peripheral membrane protein</topology>
    </subcellularLocation>
</comment>
<evidence type="ECO:0000256" key="4">
    <source>
        <dbReference type="ARBA" id="ARBA00022840"/>
    </source>
</evidence>
<evidence type="ECO:0000313" key="9">
    <source>
        <dbReference type="EMBL" id="CAL1329279.1"/>
    </source>
</evidence>
<dbReference type="Gene3D" id="3.40.50.300">
    <property type="entry name" value="P-loop containing nucleotide triphosphate hydrolases"/>
    <property type="match status" value="1"/>
</dbReference>
<sequence>MNKQILICENLNKIYKNKICSLQVLKNINFSINKGELITIIGSSGSGKSTLLHMLGGLDTPSSGNIIFCGKYINKLSSNERAIIRNKKIGFIYQFHHLLHDFTSLENVAIPLLIGKNTKKKSFIIASEMLKIVGMNKKLNCFPSELSGGESQRVAIARALINKPILVLADEPTGNLDLYNKNIVFDLLKTINNKLKTTILIVTHDNSIAKQTDRQFEIYDGYLKQK</sequence>
<evidence type="ECO:0000256" key="1">
    <source>
        <dbReference type="ARBA" id="ARBA00022448"/>
    </source>
</evidence>
<evidence type="ECO:0000256" key="2">
    <source>
        <dbReference type="ARBA" id="ARBA00022475"/>
    </source>
</evidence>
<keyword evidence="7" id="KW-0997">Cell inner membrane</keyword>